<name>A0A813DLH4_POLGL</name>
<keyword evidence="3" id="KW-1185">Reference proteome</keyword>
<evidence type="ECO:0000313" key="3">
    <source>
        <dbReference type="Proteomes" id="UP000654075"/>
    </source>
</evidence>
<feature type="compositionally biased region" description="Polar residues" evidence="1">
    <location>
        <begin position="244"/>
        <end position="259"/>
    </location>
</feature>
<proteinExistence type="predicted"/>
<feature type="region of interest" description="Disordered" evidence="1">
    <location>
        <begin position="235"/>
        <end position="260"/>
    </location>
</feature>
<protein>
    <submittedName>
        <fullName evidence="2">Uncharacterized protein</fullName>
    </submittedName>
</protein>
<feature type="compositionally biased region" description="Basic and acidic residues" evidence="1">
    <location>
        <begin position="148"/>
        <end position="168"/>
    </location>
</feature>
<evidence type="ECO:0000256" key="1">
    <source>
        <dbReference type="SAM" id="MobiDB-lite"/>
    </source>
</evidence>
<feature type="compositionally biased region" description="Basic and acidic residues" evidence="1">
    <location>
        <begin position="108"/>
        <end position="139"/>
    </location>
</feature>
<accession>A0A813DLH4</accession>
<dbReference type="Proteomes" id="UP000654075">
    <property type="component" value="Unassembled WGS sequence"/>
</dbReference>
<feature type="compositionally biased region" description="Polar residues" evidence="1">
    <location>
        <begin position="65"/>
        <end position="76"/>
    </location>
</feature>
<dbReference type="EMBL" id="CAJNNV010002308">
    <property type="protein sequence ID" value="CAE8586971.1"/>
    <property type="molecule type" value="Genomic_DNA"/>
</dbReference>
<gene>
    <name evidence="2" type="ORF">PGLA1383_LOCUS5815</name>
</gene>
<reference evidence="2" key="1">
    <citation type="submission" date="2021-02" db="EMBL/GenBank/DDBJ databases">
        <authorList>
            <person name="Dougan E. K."/>
            <person name="Rhodes N."/>
            <person name="Thang M."/>
            <person name="Chan C."/>
        </authorList>
    </citation>
    <scope>NUCLEOTIDE SEQUENCE</scope>
</reference>
<organism evidence="2 3">
    <name type="scientific">Polarella glacialis</name>
    <name type="common">Dinoflagellate</name>
    <dbReference type="NCBI Taxonomy" id="89957"/>
    <lineage>
        <taxon>Eukaryota</taxon>
        <taxon>Sar</taxon>
        <taxon>Alveolata</taxon>
        <taxon>Dinophyceae</taxon>
        <taxon>Suessiales</taxon>
        <taxon>Suessiaceae</taxon>
        <taxon>Polarella</taxon>
    </lineage>
</organism>
<dbReference type="AlphaFoldDB" id="A0A813DLH4"/>
<sequence>MEQVPVAEVVVPVAEVASAEDASATLHPSKLVPALRGPGEADAHQASSSSSSRAPEEGHVPSSLPPISTARSSHSGNGAHGDSNKADVVDGDMDFTDAFPGNEGAAARLKERQRTERNRKREEERLEEEARRLREGEHKERRRLQQLRKLEKHVQSEEAEAKKAKEDLDRRIEEEQRLKNDEGSKAQQKEALVRIRARRAEVDKKSAKDRAEMEALAFAKAKKDLGQDLARKRLAHYSPRQRRLSSVTRQGPSSSTLHSGGTSVVGGCVIVVVLSHLFVGVDGASIHN</sequence>
<evidence type="ECO:0000313" key="2">
    <source>
        <dbReference type="EMBL" id="CAE8586971.1"/>
    </source>
</evidence>
<comment type="caution">
    <text evidence="2">The sequence shown here is derived from an EMBL/GenBank/DDBJ whole genome shotgun (WGS) entry which is preliminary data.</text>
</comment>
<feature type="region of interest" description="Disordered" evidence="1">
    <location>
        <begin position="18"/>
        <end position="168"/>
    </location>
</feature>